<dbReference type="Pfam" id="PF00884">
    <property type="entry name" value="Sulfatase"/>
    <property type="match status" value="1"/>
</dbReference>
<dbReference type="InterPro" id="IPR024607">
    <property type="entry name" value="Sulfatase_CS"/>
</dbReference>
<dbReference type="RefSeq" id="WP_146452457.1">
    <property type="nucleotide sequence ID" value="NZ_SJPS01000007.1"/>
</dbReference>
<dbReference type="SUPFAM" id="SSF53649">
    <property type="entry name" value="Alkaline phosphatase-like"/>
    <property type="match status" value="1"/>
</dbReference>
<dbReference type="AlphaFoldDB" id="A0A5C6CFB7"/>
<evidence type="ECO:0000256" key="5">
    <source>
        <dbReference type="ARBA" id="ARBA00022801"/>
    </source>
</evidence>
<comment type="caution">
    <text evidence="8">The sequence shown here is derived from an EMBL/GenBank/DDBJ whole genome shotgun (WGS) entry which is preliminary data.</text>
</comment>
<evidence type="ECO:0000313" key="8">
    <source>
        <dbReference type="EMBL" id="TWU22705.1"/>
    </source>
</evidence>
<dbReference type="GO" id="GO:0004065">
    <property type="term" value="F:arylsulfatase activity"/>
    <property type="evidence" value="ECO:0007669"/>
    <property type="project" value="UniProtKB-EC"/>
</dbReference>
<keyword evidence="3" id="KW-0479">Metal-binding</keyword>
<dbReference type="OrthoDB" id="9783154at2"/>
<name>A0A5C6CFB7_9BACT</name>
<evidence type="ECO:0000256" key="1">
    <source>
        <dbReference type="ARBA" id="ARBA00001913"/>
    </source>
</evidence>
<comment type="similarity">
    <text evidence="2">Belongs to the sulfatase family.</text>
</comment>
<feature type="domain" description="Sulfatase N-terminal" evidence="7">
    <location>
        <begin position="36"/>
        <end position="383"/>
    </location>
</feature>
<accession>A0A5C6CFB7</accession>
<gene>
    <name evidence="8" type="primary">atsA_26</name>
    <name evidence="8" type="ORF">Pla144_41660</name>
</gene>
<keyword evidence="5 8" id="KW-0378">Hydrolase</keyword>
<dbReference type="InterPro" id="IPR017850">
    <property type="entry name" value="Alkaline_phosphatase_core_sf"/>
</dbReference>
<dbReference type="PANTHER" id="PTHR42693">
    <property type="entry name" value="ARYLSULFATASE FAMILY MEMBER"/>
    <property type="match status" value="1"/>
</dbReference>
<dbReference type="PROSITE" id="PS00149">
    <property type="entry name" value="SULFATASE_2"/>
    <property type="match status" value="1"/>
</dbReference>
<dbReference type="InterPro" id="IPR050738">
    <property type="entry name" value="Sulfatase"/>
</dbReference>
<dbReference type="InterPro" id="IPR000917">
    <property type="entry name" value="Sulfatase_N"/>
</dbReference>
<dbReference type="EMBL" id="SJPS01000007">
    <property type="protein sequence ID" value="TWU22705.1"/>
    <property type="molecule type" value="Genomic_DNA"/>
</dbReference>
<keyword evidence="4" id="KW-0732">Signal</keyword>
<dbReference type="EC" id="3.1.6.1" evidence="8"/>
<keyword evidence="6" id="KW-0106">Calcium</keyword>
<keyword evidence="9" id="KW-1185">Reference proteome</keyword>
<protein>
    <submittedName>
        <fullName evidence="8">Arylsulfatase</fullName>
        <ecNumber evidence="8">3.1.6.1</ecNumber>
    </submittedName>
</protein>
<evidence type="ECO:0000259" key="7">
    <source>
        <dbReference type="Pfam" id="PF00884"/>
    </source>
</evidence>
<dbReference type="PANTHER" id="PTHR42693:SF42">
    <property type="entry name" value="ARYLSULFATASE G"/>
    <property type="match status" value="1"/>
</dbReference>
<evidence type="ECO:0000256" key="4">
    <source>
        <dbReference type="ARBA" id="ARBA00022729"/>
    </source>
</evidence>
<evidence type="ECO:0000256" key="6">
    <source>
        <dbReference type="ARBA" id="ARBA00022837"/>
    </source>
</evidence>
<dbReference type="Gene3D" id="3.30.1120.10">
    <property type="match status" value="1"/>
</dbReference>
<reference evidence="8 9" key="1">
    <citation type="submission" date="2019-02" db="EMBL/GenBank/DDBJ databases">
        <title>Deep-cultivation of Planctomycetes and their phenomic and genomic characterization uncovers novel biology.</title>
        <authorList>
            <person name="Wiegand S."/>
            <person name="Jogler M."/>
            <person name="Boedeker C."/>
            <person name="Pinto D."/>
            <person name="Vollmers J."/>
            <person name="Rivas-Marin E."/>
            <person name="Kohn T."/>
            <person name="Peeters S.H."/>
            <person name="Heuer A."/>
            <person name="Rast P."/>
            <person name="Oberbeckmann S."/>
            <person name="Bunk B."/>
            <person name="Jeske O."/>
            <person name="Meyerdierks A."/>
            <person name="Storesund J.E."/>
            <person name="Kallscheuer N."/>
            <person name="Luecker S."/>
            <person name="Lage O.M."/>
            <person name="Pohl T."/>
            <person name="Merkel B.J."/>
            <person name="Hornburger P."/>
            <person name="Mueller R.-W."/>
            <person name="Bruemmer F."/>
            <person name="Labrenz M."/>
            <person name="Spormann A.M."/>
            <person name="Op Den Camp H."/>
            <person name="Overmann J."/>
            <person name="Amann R."/>
            <person name="Jetten M.S.M."/>
            <person name="Mascher T."/>
            <person name="Medema M.H."/>
            <person name="Devos D.P."/>
            <person name="Kaster A.-K."/>
            <person name="Ovreas L."/>
            <person name="Rohde M."/>
            <person name="Galperin M.Y."/>
            <person name="Jogler C."/>
        </authorList>
    </citation>
    <scope>NUCLEOTIDE SEQUENCE [LARGE SCALE GENOMIC DNA]</scope>
    <source>
        <strain evidence="8 9">Pla144</strain>
    </source>
</reference>
<dbReference type="CDD" id="cd16144">
    <property type="entry name" value="ARS_like"/>
    <property type="match status" value="1"/>
</dbReference>
<dbReference type="Gene3D" id="3.40.720.10">
    <property type="entry name" value="Alkaline Phosphatase, subunit A"/>
    <property type="match status" value="1"/>
</dbReference>
<organism evidence="8 9">
    <name type="scientific">Bythopirellula polymerisocia</name>
    <dbReference type="NCBI Taxonomy" id="2528003"/>
    <lineage>
        <taxon>Bacteria</taxon>
        <taxon>Pseudomonadati</taxon>
        <taxon>Planctomycetota</taxon>
        <taxon>Planctomycetia</taxon>
        <taxon>Pirellulales</taxon>
        <taxon>Lacipirellulaceae</taxon>
        <taxon>Bythopirellula</taxon>
    </lineage>
</organism>
<sequence length="503" mass="55999">MKRFRITYRILFSSQFWVTLLSLVVQQNFGHAASHPNFVVFLVDDLGWSDLGCYGSSFYETHHIDALATEAVKFTNGYAACPVCSPTRASIQTGRNPARLHTTEWFGGPQPEQALGSSLLIKFKNRPLLPASYLEYLPLEELTVAEALKQQGYSTFFAGKWHLGDVGFYPENQGYDFNLGGHEKGSPPGGYFSPYNNPKLTDGPKGEHLPDRLATESVSFLENCGDTPFLLMLSFYSVHNPQQGRKDLKEKYRARAAKLDLADTEFSPEGENQNRIVQNQPVYAAMVEGMDQAVGKVLTALNDLGLEDNTVVLFTSDNGGLSTAEGSPTSNRPLRAGKGWLYEGGIRVPWLVKWPGVTEPGTVCDIPILSDDLFPTFREIAGVAGEENHPLDGISLVPLLEGDRFQEDRALYWHYPHYSNQGGKPGGAIRKGKWKLIEWYQNQRLELYDLDSDIGERHNLIGSKPEVAKALHAELVRWRETVKATMPGDNPLYTANKEAPAEE</sequence>
<evidence type="ECO:0000256" key="2">
    <source>
        <dbReference type="ARBA" id="ARBA00008779"/>
    </source>
</evidence>
<dbReference type="GO" id="GO:0046872">
    <property type="term" value="F:metal ion binding"/>
    <property type="evidence" value="ECO:0007669"/>
    <property type="project" value="UniProtKB-KW"/>
</dbReference>
<evidence type="ECO:0000256" key="3">
    <source>
        <dbReference type="ARBA" id="ARBA00022723"/>
    </source>
</evidence>
<dbReference type="Proteomes" id="UP000318437">
    <property type="component" value="Unassembled WGS sequence"/>
</dbReference>
<evidence type="ECO:0000313" key="9">
    <source>
        <dbReference type="Proteomes" id="UP000318437"/>
    </source>
</evidence>
<proteinExistence type="inferred from homology"/>
<comment type="cofactor">
    <cofactor evidence="1">
        <name>Ca(2+)</name>
        <dbReference type="ChEBI" id="CHEBI:29108"/>
    </cofactor>
</comment>